<proteinExistence type="predicted"/>
<dbReference type="GO" id="GO:0005634">
    <property type="term" value="C:nucleus"/>
    <property type="evidence" value="ECO:0007669"/>
    <property type="project" value="TreeGrafter"/>
</dbReference>
<comment type="caution">
    <text evidence="2">The sequence shown here is derived from an EMBL/GenBank/DDBJ whole genome shotgun (WGS) entry which is preliminary data.</text>
</comment>
<dbReference type="InterPro" id="IPR010770">
    <property type="entry name" value="Ecd"/>
</dbReference>
<protein>
    <submittedName>
        <fullName evidence="2">Uncharacterized protein</fullName>
    </submittedName>
</protein>
<organism evidence="2 3">
    <name type="scientific">Henosepilachna vigintioctopunctata</name>
    <dbReference type="NCBI Taxonomy" id="420089"/>
    <lineage>
        <taxon>Eukaryota</taxon>
        <taxon>Metazoa</taxon>
        <taxon>Ecdysozoa</taxon>
        <taxon>Arthropoda</taxon>
        <taxon>Hexapoda</taxon>
        <taxon>Insecta</taxon>
        <taxon>Pterygota</taxon>
        <taxon>Neoptera</taxon>
        <taxon>Endopterygota</taxon>
        <taxon>Coleoptera</taxon>
        <taxon>Polyphaga</taxon>
        <taxon>Cucujiformia</taxon>
        <taxon>Coccinelloidea</taxon>
        <taxon>Coccinellidae</taxon>
        <taxon>Epilachninae</taxon>
        <taxon>Epilachnini</taxon>
        <taxon>Henosepilachna</taxon>
    </lineage>
</organism>
<evidence type="ECO:0000256" key="1">
    <source>
        <dbReference type="SAM" id="MobiDB-lite"/>
    </source>
</evidence>
<accession>A0AAW1U4U1</accession>
<keyword evidence="3" id="KW-1185">Reference proteome</keyword>
<dbReference type="Proteomes" id="UP001431783">
    <property type="component" value="Unassembled WGS sequence"/>
</dbReference>
<dbReference type="PANTHER" id="PTHR13060:SF0">
    <property type="entry name" value="PROTEIN ECDYSONELESS HOMOLOG"/>
    <property type="match status" value="1"/>
</dbReference>
<gene>
    <name evidence="2" type="ORF">WA026_002741</name>
</gene>
<dbReference type="PANTHER" id="PTHR13060">
    <property type="entry name" value="SGT1 PROTEIN HSGT1 SUPPRESSOR OF GCR2"/>
    <property type="match status" value="1"/>
</dbReference>
<reference evidence="2 3" key="1">
    <citation type="submission" date="2023-03" db="EMBL/GenBank/DDBJ databases">
        <title>Genome insight into feeding habits of ladybird beetles.</title>
        <authorList>
            <person name="Li H.-S."/>
            <person name="Huang Y.-H."/>
            <person name="Pang H."/>
        </authorList>
    </citation>
    <scope>NUCLEOTIDE SEQUENCE [LARGE SCALE GENOMIC DNA]</scope>
    <source>
        <strain evidence="2">SYSU_2023b</strain>
        <tissue evidence="2">Whole body</tissue>
    </source>
</reference>
<dbReference type="Pfam" id="PF07093">
    <property type="entry name" value="SGT1"/>
    <property type="match status" value="1"/>
</dbReference>
<evidence type="ECO:0000313" key="2">
    <source>
        <dbReference type="EMBL" id="KAK9874394.1"/>
    </source>
</evidence>
<dbReference type="AlphaFoldDB" id="A0AAW1U4U1"/>
<feature type="region of interest" description="Disordered" evidence="1">
    <location>
        <begin position="464"/>
        <end position="493"/>
    </location>
</feature>
<dbReference type="EMBL" id="JARQZJ010000031">
    <property type="protein sequence ID" value="KAK9874394.1"/>
    <property type="molecule type" value="Genomic_DNA"/>
</dbReference>
<sequence>MTDLNNILKNVREDDFIEYFLFPNLSVISEAEEETFLSTLLEECNKIIQEIAKDHLWHKDKLELVCRSTNMNKLNNIDSENVRFPPHLYGVTHFGENIEDEWLIVYIIFELTKRISGLIGRVCDADGEFLLIEAAEYVPNWANPDTANQRVFLYEGKIHIIQPEFDEEVDSKIDVFEAVSIILKNSQKTEASTDVQNAIADRISVYPENIKRNLHTAKVYLPIGIAAILKYEPNLISPVVYSFCNRDTIDMKVCSAKKYFPPENRVYTNVVFTKCLYAMLTHSKFIPDRRTGWNLPNCNNKEFKSHNLGVKIACGFEILASQARPSQDLDSDRAWQNYLKSLRKKNYFGDLLEHSREYNNLMNKAKEHYIKNRDSMYYSPLIGQKILKLMKTLEYSIDDFKNAEKDLHEEEDDSWLNINPEELDEYLRERYGKKKTHSFNSSSDASKFSQKINSFLNHVSDINGAEFPNTESPVKPPRSKKSKETVTFTKGTTQTESGNKINFDADAFGSAIQNILNFGIPEDDNWDLESDSGMSDYEDDIFVKNNSIEESKTQMTTYMDEMDKELAQTTIGESFIKKNGENFEDVENFRPVDIDMNALKNILESYKSQLGEAGPSSNMLGPMGVYLDIQEDKS</sequence>
<name>A0AAW1U4U1_9CUCU</name>
<evidence type="ECO:0000313" key="3">
    <source>
        <dbReference type="Proteomes" id="UP001431783"/>
    </source>
</evidence>